<name>A0A1S2VP91_9BACT</name>
<protein>
    <submittedName>
        <fullName evidence="1">Uncharacterized protein</fullName>
    </submittedName>
</protein>
<keyword evidence="2" id="KW-1185">Reference proteome</keyword>
<organism evidence="1 2">
    <name type="scientific">Arsenicibacter rosenii</name>
    <dbReference type="NCBI Taxonomy" id="1750698"/>
    <lineage>
        <taxon>Bacteria</taxon>
        <taxon>Pseudomonadati</taxon>
        <taxon>Bacteroidota</taxon>
        <taxon>Cytophagia</taxon>
        <taxon>Cytophagales</taxon>
        <taxon>Spirosomataceae</taxon>
        <taxon>Arsenicibacter</taxon>
    </lineage>
</organism>
<dbReference type="AlphaFoldDB" id="A0A1S2VP91"/>
<sequence length="200" mass="22336">MEESKWIDKVLTDARQGVVVRIRANTREYEAAIDKAIAFNLISGTNYRLTEKGYKAIEVGGFDNWIQYMEQREVERRGILVNGNAVIGNNNFGVLQGQDGTLINTGNNAHIDSSIEFNRGNFEELAQKLRANHVGQQDIEELKSILESDSLNKEKGVFGDKTNGWISKMISKSLDGTWQIGVGAAGGLLVEVIKKYYGWH</sequence>
<evidence type="ECO:0000313" key="1">
    <source>
        <dbReference type="EMBL" id="OIN60587.1"/>
    </source>
</evidence>
<dbReference type="OrthoDB" id="766804at2"/>
<comment type="caution">
    <text evidence="1">The sequence shown here is derived from an EMBL/GenBank/DDBJ whole genome shotgun (WGS) entry which is preliminary data.</text>
</comment>
<dbReference type="EMBL" id="MORL01000001">
    <property type="protein sequence ID" value="OIN60587.1"/>
    <property type="molecule type" value="Genomic_DNA"/>
</dbReference>
<dbReference type="Proteomes" id="UP000181790">
    <property type="component" value="Unassembled WGS sequence"/>
</dbReference>
<accession>A0A1S2VP91</accession>
<evidence type="ECO:0000313" key="2">
    <source>
        <dbReference type="Proteomes" id="UP000181790"/>
    </source>
</evidence>
<dbReference type="RefSeq" id="WP_071501089.1">
    <property type="nucleotide sequence ID" value="NZ_MORL01000001.1"/>
</dbReference>
<reference evidence="1 2" key="1">
    <citation type="submission" date="2016-10" db="EMBL/GenBank/DDBJ databases">
        <title>Arsenicibacter rosenii gen. nov., sp. nov., an efficient arsenic-methylating bacterium isolated from an arsenic-contaminated paddy soil.</title>
        <authorList>
            <person name="Huang K."/>
        </authorList>
    </citation>
    <scope>NUCLEOTIDE SEQUENCE [LARGE SCALE GENOMIC DNA]</scope>
    <source>
        <strain evidence="1 2">SM-1</strain>
    </source>
</reference>
<proteinExistence type="predicted"/>
<gene>
    <name evidence="1" type="ORF">BLX24_00210</name>
</gene>